<gene>
    <name evidence="2" type="ORF">SAMN05421869_11128</name>
</gene>
<organism evidence="2 3">
    <name type="scientific">Nonomuraea jiangxiensis</name>
    <dbReference type="NCBI Taxonomy" id="633440"/>
    <lineage>
        <taxon>Bacteria</taxon>
        <taxon>Bacillati</taxon>
        <taxon>Actinomycetota</taxon>
        <taxon>Actinomycetes</taxon>
        <taxon>Streptosporangiales</taxon>
        <taxon>Streptosporangiaceae</taxon>
        <taxon>Nonomuraea</taxon>
    </lineage>
</organism>
<accession>A0A1G8ULF7</accession>
<evidence type="ECO:0000313" key="2">
    <source>
        <dbReference type="EMBL" id="SDJ54668.1"/>
    </source>
</evidence>
<feature type="domain" description="DUF6879" evidence="1">
    <location>
        <begin position="20"/>
        <end position="183"/>
    </location>
</feature>
<keyword evidence="3" id="KW-1185">Reference proteome</keyword>
<dbReference type="Proteomes" id="UP000199202">
    <property type="component" value="Unassembled WGS sequence"/>
</dbReference>
<protein>
    <recommendedName>
        <fullName evidence="1">DUF6879 domain-containing protein</fullName>
    </recommendedName>
</protein>
<dbReference type="InterPro" id="IPR049244">
    <property type="entry name" value="DUF6879"/>
</dbReference>
<dbReference type="EMBL" id="FNDJ01000011">
    <property type="protein sequence ID" value="SDJ54668.1"/>
    <property type="molecule type" value="Genomic_DNA"/>
</dbReference>
<evidence type="ECO:0000259" key="1">
    <source>
        <dbReference type="Pfam" id="PF21806"/>
    </source>
</evidence>
<name>A0A1G8ULF7_9ACTN</name>
<dbReference type="RefSeq" id="WP_342742752.1">
    <property type="nucleotide sequence ID" value="NZ_FNDJ01000011.1"/>
</dbReference>
<dbReference type="AlphaFoldDB" id="A0A1G8ULF7"/>
<evidence type="ECO:0000313" key="3">
    <source>
        <dbReference type="Proteomes" id="UP000199202"/>
    </source>
</evidence>
<dbReference type="Pfam" id="PF21806">
    <property type="entry name" value="DUF6879"/>
    <property type="match status" value="1"/>
</dbReference>
<proteinExistence type="predicted"/>
<reference evidence="2 3" key="1">
    <citation type="submission" date="2016-10" db="EMBL/GenBank/DDBJ databases">
        <authorList>
            <person name="de Groot N.N."/>
        </authorList>
    </citation>
    <scope>NUCLEOTIDE SEQUENCE [LARGE SCALE GENOMIC DNA]</scope>
    <source>
        <strain evidence="2 3">CGMCC 4.6533</strain>
    </source>
</reference>
<sequence>MLERINEISGVRLCADGYLDDFWPNFREIDDVLWKLERIQSFREAAVPSWVATMEEDWERSLKLIDHDPVAGCRAEGFVRRRVRVVEQPVTPYLRWEMHVLALRDPAAEQVRVLDAREVADLEVRRRLPELVVLGTSVMYEVTYDAEGTHSGARRIDDRDVIAACRGELDKLYTAAEDFRSYYEREIAPLPAPSLTG</sequence>